<evidence type="ECO:0000313" key="1">
    <source>
        <dbReference type="EMBL" id="MEU3781243.1"/>
    </source>
</evidence>
<accession>A0ABV2ZFD4</accession>
<keyword evidence="2" id="KW-1185">Reference proteome</keyword>
<dbReference type="RefSeq" id="WP_334575182.1">
    <property type="nucleotide sequence ID" value="NZ_JBEZVE010000005.1"/>
</dbReference>
<name>A0ABV2ZFD4_9ACTN</name>
<reference evidence="1 2" key="1">
    <citation type="submission" date="2024-06" db="EMBL/GenBank/DDBJ databases">
        <title>The Natural Products Discovery Center: Release of the First 8490 Sequenced Strains for Exploring Actinobacteria Biosynthetic Diversity.</title>
        <authorList>
            <person name="Kalkreuter E."/>
            <person name="Kautsar S.A."/>
            <person name="Yang D."/>
            <person name="Bader C.D."/>
            <person name="Teijaro C.N."/>
            <person name="Fluegel L."/>
            <person name="Davis C.M."/>
            <person name="Simpson J.R."/>
            <person name="Lauterbach L."/>
            <person name="Steele A.D."/>
            <person name="Gui C."/>
            <person name="Meng S."/>
            <person name="Li G."/>
            <person name="Viehrig K."/>
            <person name="Ye F."/>
            <person name="Su P."/>
            <person name="Kiefer A.F."/>
            <person name="Nichols A."/>
            <person name="Cepeda A.J."/>
            <person name="Yan W."/>
            <person name="Fan B."/>
            <person name="Jiang Y."/>
            <person name="Adhikari A."/>
            <person name="Zheng C.-J."/>
            <person name="Schuster L."/>
            <person name="Cowan T.M."/>
            <person name="Smanski M.J."/>
            <person name="Chevrette M.G."/>
            <person name="De Carvalho L.P.S."/>
            <person name="Shen B."/>
        </authorList>
    </citation>
    <scope>NUCLEOTIDE SEQUENCE [LARGE SCALE GENOMIC DNA]</scope>
    <source>
        <strain evidence="1 2">NPDC033843</strain>
    </source>
</reference>
<sequence length="54" mass="5613">MSGILNASQVPRLAALGDQWSTPASWDDCPQGLRAFVDGLPAQATASTPSSRGR</sequence>
<organism evidence="1 2">
    <name type="scientific">Streptomyces sp. 900129855</name>
    <dbReference type="NCBI Taxonomy" id="3155129"/>
    <lineage>
        <taxon>Bacteria</taxon>
        <taxon>Bacillati</taxon>
        <taxon>Actinomycetota</taxon>
        <taxon>Actinomycetes</taxon>
        <taxon>Kitasatosporales</taxon>
        <taxon>Streptomycetaceae</taxon>
        <taxon>Streptomyces</taxon>
    </lineage>
</organism>
<protein>
    <submittedName>
        <fullName evidence="1">Uncharacterized protein</fullName>
    </submittedName>
</protein>
<dbReference type="EMBL" id="JBEZVE010000005">
    <property type="protein sequence ID" value="MEU3781243.1"/>
    <property type="molecule type" value="Genomic_DNA"/>
</dbReference>
<gene>
    <name evidence="1" type="ORF">AB0E89_11750</name>
</gene>
<evidence type="ECO:0000313" key="2">
    <source>
        <dbReference type="Proteomes" id="UP001550739"/>
    </source>
</evidence>
<proteinExistence type="predicted"/>
<dbReference type="Proteomes" id="UP001550739">
    <property type="component" value="Unassembled WGS sequence"/>
</dbReference>
<comment type="caution">
    <text evidence="1">The sequence shown here is derived from an EMBL/GenBank/DDBJ whole genome shotgun (WGS) entry which is preliminary data.</text>
</comment>